<name>W1MXI1_SCAIO</name>
<keyword evidence="2" id="KW-1185">Reference proteome</keyword>
<gene>
    <name evidence="1" type="ORF">HMPREF9020_01543</name>
</gene>
<dbReference type="HOGENOM" id="CLU_2939183_0_0_11"/>
<evidence type="ECO:0000313" key="2">
    <source>
        <dbReference type="Proteomes" id="UP000005777"/>
    </source>
</evidence>
<sequence>MILSIKVPHSKIIKFYVVHFYNFNTLFDNKTRWNSITHKIKIIAKGDIHMKKYIETIKII</sequence>
<reference evidence="1 2" key="1">
    <citation type="submission" date="2012-01" db="EMBL/GenBank/DDBJ databases">
        <title>The Genome Sequence of Scardovia inopinata F0304.</title>
        <authorList>
            <consortium name="The Broad Institute Genome Sequencing Platform"/>
            <person name="Earl A."/>
            <person name="Ward D."/>
            <person name="Feldgarden M."/>
            <person name="Gevers D."/>
            <person name="Izard J."/>
            <person name="Baranova O.V."/>
            <person name="Blanton J.M."/>
            <person name="Tanner A.C."/>
            <person name="Dewhirst F.E."/>
            <person name="Young S.K."/>
            <person name="Zeng Q."/>
            <person name="Gargeya S."/>
            <person name="Fitzgerald M."/>
            <person name="Haas B."/>
            <person name="Abouelleil A."/>
            <person name="Alvarado L."/>
            <person name="Arachchi H.M."/>
            <person name="Berlin A."/>
            <person name="Chapman S.B."/>
            <person name="Gearin G."/>
            <person name="Goldberg J."/>
            <person name="Griggs A."/>
            <person name="Gujja S."/>
            <person name="Hansen M."/>
            <person name="Heiman D."/>
            <person name="Howarth C."/>
            <person name="Larimer J."/>
            <person name="Lui A."/>
            <person name="MacDonald P.J."/>
            <person name="McCowen C."/>
            <person name="Montmayeur A."/>
            <person name="Murphy C."/>
            <person name="Neiman D."/>
            <person name="Pearson M."/>
            <person name="Priest M."/>
            <person name="Roberts A."/>
            <person name="Saif S."/>
            <person name="Shea T."/>
            <person name="Sisk P."/>
            <person name="Stolte C."/>
            <person name="Sykes S."/>
            <person name="Wortman J."/>
            <person name="Nusbaum C."/>
            <person name="Birren B."/>
        </authorList>
    </citation>
    <scope>NUCLEOTIDE SEQUENCE [LARGE SCALE GENOMIC DNA]</scope>
    <source>
        <strain evidence="1 2">F0304</strain>
    </source>
</reference>
<dbReference type="EMBL" id="ADCX01000007">
    <property type="protein sequence ID" value="EQW15229.1"/>
    <property type="molecule type" value="Genomic_DNA"/>
</dbReference>
<protein>
    <submittedName>
        <fullName evidence="1">Uncharacterized protein</fullName>
    </submittedName>
</protein>
<comment type="caution">
    <text evidence="1">The sequence shown here is derived from an EMBL/GenBank/DDBJ whole genome shotgun (WGS) entry which is preliminary data.</text>
</comment>
<organism evidence="1 2">
    <name type="scientific">Scardovia inopinata F0304</name>
    <dbReference type="NCBI Taxonomy" id="641146"/>
    <lineage>
        <taxon>Bacteria</taxon>
        <taxon>Bacillati</taxon>
        <taxon>Actinomycetota</taxon>
        <taxon>Actinomycetes</taxon>
        <taxon>Bifidobacteriales</taxon>
        <taxon>Bifidobacteriaceae</taxon>
        <taxon>Scardovia</taxon>
    </lineage>
</organism>
<proteinExistence type="predicted"/>
<evidence type="ECO:0000313" key="1">
    <source>
        <dbReference type="EMBL" id="EQW15229.1"/>
    </source>
</evidence>
<dbReference type="AlphaFoldDB" id="W1MXI1"/>
<dbReference type="Proteomes" id="UP000005777">
    <property type="component" value="Unassembled WGS sequence"/>
</dbReference>
<accession>W1MXI1</accession>